<evidence type="ECO:0000256" key="9">
    <source>
        <dbReference type="ARBA" id="ARBA00023125"/>
    </source>
</evidence>
<sequence>MSIILGIDPGSRKTGFGIVRLDGRKPVYVSSGVVKLPTDAPLAERLNILFESLVTVMSEYQPNEVAVEDIFMSKNAMSALKLGHARGAIMVAAGQQSLPVFEYEARKVKQVVAGSGNADKLSVQHMVARQLNLPGRPQEDAADALAVALCHIHFNTGVVASTGAGRFSRGRLRN</sequence>
<keyword evidence="2 13" id="KW-0963">Cytoplasm</keyword>
<feature type="active site" evidence="13">
    <location>
        <position position="68"/>
    </location>
</feature>
<keyword evidence="6 13" id="KW-0227">DNA damage</keyword>
<reference evidence="15 16" key="1">
    <citation type="submission" date="2018-10" db="EMBL/GenBank/DDBJ databases">
        <title>Genomic Encyclopedia of Type Strains, Phase IV (KMG-IV): sequencing the most valuable type-strain genomes for metagenomic binning, comparative biology and taxonomic classification.</title>
        <authorList>
            <person name="Goeker M."/>
        </authorList>
    </citation>
    <scope>NUCLEOTIDE SEQUENCE [LARGE SCALE GENOMIC DNA]</scope>
    <source>
        <strain evidence="15 16">DSM 25080</strain>
    </source>
</reference>
<dbReference type="GO" id="GO:0006310">
    <property type="term" value="P:DNA recombination"/>
    <property type="evidence" value="ECO:0007669"/>
    <property type="project" value="UniProtKB-UniRule"/>
</dbReference>
<dbReference type="OrthoDB" id="9805499at2"/>
<dbReference type="InterPro" id="IPR036397">
    <property type="entry name" value="RNaseH_sf"/>
</dbReference>
<dbReference type="NCBIfam" id="TIGR00228">
    <property type="entry name" value="ruvC"/>
    <property type="match status" value="1"/>
</dbReference>
<evidence type="ECO:0000256" key="2">
    <source>
        <dbReference type="ARBA" id="ARBA00022490"/>
    </source>
</evidence>
<evidence type="ECO:0000256" key="11">
    <source>
        <dbReference type="ARBA" id="ARBA00023204"/>
    </source>
</evidence>
<dbReference type="GO" id="GO:0006281">
    <property type="term" value="P:DNA repair"/>
    <property type="evidence" value="ECO:0007669"/>
    <property type="project" value="UniProtKB-UniRule"/>
</dbReference>
<keyword evidence="4 13" id="KW-0479">Metal-binding</keyword>
<evidence type="ECO:0000256" key="14">
    <source>
        <dbReference type="NCBIfam" id="TIGR00228"/>
    </source>
</evidence>
<dbReference type="GO" id="GO:0008821">
    <property type="term" value="F:crossover junction DNA endonuclease activity"/>
    <property type="evidence" value="ECO:0007669"/>
    <property type="project" value="UniProtKB-UniRule"/>
</dbReference>
<dbReference type="EC" id="3.1.21.10" evidence="13 14"/>
<dbReference type="SUPFAM" id="SSF53098">
    <property type="entry name" value="Ribonuclease H-like"/>
    <property type="match status" value="1"/>
</dbReference>
<comment type="catalytic activity">
    <reaction evidence="12 13">
        <text>Endonucleolytic cleavage at a junction such as a reciprocal single-stranded crossover between two homologous DNA duplexes (Holliday junction).</text>
        <dbReference type="EC" id="3.1.21.10"/>
    </reaction>
</comment>
<dbReference type="GO" id="GO:0000287">
    <property type="term" value="F:magnesium ion binding"/>
    <property type="evidence" value="ECO:0007669"/>
    <property type="project" value="UniProtKB-UniRule"/>
</dbReference>
<dbReference type="InterPro" id="IPR012337">
    <property type="entry name" value="RNaseH-like_sf"/>
</dbReference>
<feature type="binding site" evidence="13">
    <location>
        <position position="68"/>
    </location>
    <ligand>
        <name>Mg(2+)</name>
        <dbReference type="ChEBI" id="CHEBI:18420"/>
        <label>2</label>
    </ligand>
</feature>
<evidence type="ECO:0000256" key="3">
    <source>
        <dbReference type="ARBA" id="ARBA00022722"/>
    </source>
</evidence>
<dbReference type="CDD" id="cd16962">
    <property type="entry name" value="RuvC"/>
    <property type="match status" value="1"/>
</dbReference>
<keyword evidence="11 13" id="KW-0234">DNA repair</keyword>
<evidence type="ECO:0000313" key="15">
    <source>
        <dbReference type="EMBL" id="RMA79258.1"/>
    </source>
</evidence>
<dbReference type="AlphaFoldDB" id="A0A3M0A8X2"/>
<keyword evidence="9 13" id="KW-0238">DNA-binding</keyword>
<keyword evidence="16" id="KW-1185">Reference proteome</keyword>
<keyword evidence="10 13" id="KW-0233">DNA recombination</keyword>
<dbReference type="GO" id="GO:0048476">
    <property type="term" value="C:Holliday junction resolvase complex"/>
    <property type="evidence" value="ECO:0007669"/>
    <property type="project" value="UniProtKB-UniRule"/>
</dbReference>
<keyword evidence="8 13" id="KW-0460">Magnesium</keyword>
<evidence type="ECO:0000313" key="16">
    <source>
        <dbReference type="Proteomes" id="UP000267187"/>
    </source>
</evidence>
<dbReference type="Pfam" id="PF02075">
    <property type="entry name" value="RuvC"/>
    <property type="match status" value="1"/>
</dbReference>
<dbReference type="PANTHER" id="PTHR30194:SF3">
    <property type="entry name" value="CROSSOVER JUNCTION ENDODEOXYRIBONUCLEASE RUVC"/>
    <property type="match status" value="1"/>
</dbReference>
<keyword evidence="7 13" id="KW-0378">Hydrolase</keyword>
<comment type="similarity">
    <text evidence="1 13">Belongs to the RuvC family.</text>
</comment>
<keyword evidence="5 13" id="KW-0255">Endonuclease</keyword>
<comment type="subcellular location">
    <subcellularLocation>
        <location evidence="13">Cytoplasm</location>
    </subcellularLocation>
</comment>
<dbReference type="InterPro" id="IPR002176">
    <property type="entry name" value="X-over_junc_endoDNase_RuvC"/>
</dbReference>
<gene>
    <name evidence="13" type="primary">ruvC</name>
    <name evidence="15" type="ORF">DFR27_1697</name>
</gene>
<organism evidence="15 16">
    <name type="scientific">Umboniibacter marinipuniceus</name>
    <dbReference type="NCBI Taxonomy" id="569599"/>
    <lineage>
        <taxon>Bacteria</taxon>
        <taxon>Pseudomonadati</taxon>
        <taxon>Pseudomonadota</taxon>
        <taxon>Gammaproteobacteria</taxon>
        <taxon>Cellvibrionales</taxon>
        <taxon>Cellvibrionaceae</taxon>
        <taxon>Umboniibacter</taxon>
    </lineage>
</organism>
<comment type="subunit">
    <text evidence="13">Homodimer which binds Holliday junction (HJ) DNA. The HJ becomes 2-fold symmetrical on binding to RuvC with unstacked arms; it has a different conformation from HJ DNA in complex with RuvA. In the full resolvosome a probable DNA-RuvA(4)-RuvB(12)-RuvC(2) complex forms which resolves the HJ.</text>
</comment>
<comment type="function">
    <text evidence="13">The RuvA-RuvB-RuvC complex processes Holliday junction (HJ) DNA during genetic recombination and DNA repair. Endonuclease that resolves HJ intermediates. Cleaves cruciform DNA by making single-stranded nicks across the HJ at symmetrical positions within the homologous arms, yielding a 5'-phosphate and a 3'-hydroxyl group; requires a central core of homology in the junction. The consensus cleavage sequence is 5'-(A/T)TT(C/G)-3'. Cleavage occurs on the 3'-side of the TT dinucleotide at the point of strand exchange. HJ branch migration catalyzed by RuvA-RuvB allows RuvC to scan DNA until it finds its consensus sequence, where it cleaves and resolves the cruciform DNA.</text>
</comment>
<feature type="active site" evidence="13">
    <location>
        <position position="140"/>
    </location>
</feature>
<dbReference type="EMBL" id="REFJ01000004">
    <property type="protein sequence ID" value="RMA79258.1"/>
    <property type="molecule type" value="Genomic_DNA"/>
</dbReference>
<comment type="caution">
    <text evidence="15">The sequence shown here is derived from an EMBL/GenBank/DDBJ whole genome shotgun (WGS) entry which is preliminary data.</text>
</comment>
<evidence type="ECO:0000256" key="7">
    <source>
        <dbReference type="ARBA" id="ARBA00022801"/>
    </source>
</evidence>
<dbReference type="PRINTS" id="PR00696">
    <property type="entry name" value="RSOLVASERUVC"/>
</dbReference>
<dbReference type="GO" id="GO:0005737">
    <property type="term" value="C:cytoplasm"/>
    <property type="evidence" value="ECO:0007669"/>
    <property type="project" value="UniProtKB-SubCell"/>
</dbReference>
<evidence type="ECO:0000256" key="1">
    <source>
        <dbReference type="ARBA" id="ARBA00009518"/>
    </source>
</evidence>
<feature type="binding site" evidence="13">
    <location>
        <position position="8"/>
    </location>
    <ligand>
        <name>Mg(2+)</name>
        <dbReference type="ChEBI" id="CHEBI:18420"/>
        <label>1</label>
    </ligand>
</feature>
<evidence type="ECO:0000256" key="10">
    <source>
        <dbReference type="ARBA" id="ARBA00023172"/>
    </source>
</evidence>
<name>A0A3M0A8X2_9GAMM</name>
<accession>A0A3M0A8X2</accession>
<evidence type="ECO:0000256" key="8">
    <source>
        <dbReference type="ARBA" id="ARBA00022842"/>
    </source>
</evidence>
<dbReference type="Proteomes" id="UP000267187">
    <property type="component" value="Unassembled WGS sequence"/>
</dbReference>
<dbReference type="Gene3D" id="3.30.420.10">
    <property type="entry name" value="Ribonuclease H-like superfamily/Ribonuclease H"/>
    <property type="match status" value="1"/>
</dbReference>
<evidence type="ECO:0000256" key="13">
    <source>
        <dbReference type="HAMAP-Rule" id="MF_00034"/>
    </source>
</evidence>
<evidence type="ECO:0000256" key="4">
    <source>
        <dbReference type="ARBA" id="ARBA00022723"/>
    </source>
</evidence>
<keyword evidence="3 13" id="KW-0540">Nuclease</keyword>
<dbReference type="PANTHER" id="PTHR30194">
    <property type="entry name" value="CROSSOVER JUNCTION ENDODEOXYRIBONUCLEASE RUVC"/>
    <property type="match status" value="1"/>
</dbReference>
<feature type="active site" evidence="13">
    <location>
        <position position="8"/>
    </location>
</feature>
<feature type="binding site" evidence="13">
    <location>
        <position position="140"/>
    </location>
    <ligand>
        <name>Mg(2+)</name>
        <dbReference type="ChEBI" id="CHEBI:18420"/>
        <label>1</label>
    </ligand>
</feature>
<proteinExistence type="inferred from homology"/>
<evidence type="ECO:0000256" key="5">
    <source>
        <dbReference type="ARBA" id="ARBA00022759"/>
    </source>
</evidence>
<dbReference type="RefSeq" id="WP_121877021.1">
    <property type="nucleotide sequence ID" value="NZ_REFJ01000004.1"/>
</dbReference>
<dbReference type="GO" id="GO:0003677">
    <property type="term" value="F:DNA binding"/>
    <property type="evidence" value="ECO:0007669"/>
    <property type="project" value="UniProtKB-KW"/>
</dbReference>
<dbReference type="FunFam" id="3.30.420.10:FF:000002">
    <property type="entry name" value="Crossover junction endodeoxyribonuclease RuvC"/>
    <property type="match status" value="1"/>
</dbReference>
<evidence type="ECO:0000256" key="6">
    <source>
        <dbReference type="ARBA" id="ARBA00022763"/>
    </source>
</evidence>
<comment type="cofactor">
    <cofactor evidence="13">
        <name>Mg(2+)</name>
        <dbReference type="ChEBI" id="CHEBI:18420"/>
    </cofactor>
    <text evidence="13">Binds 2 Mg(2+) ion per subunit.</text>
</comment>
<dbReference type="HAMAP" id="MF_00034">
    <property type="entry name" value="RuvC"/>
    <property type="match status" value="1"/>
</dbReference>
<evidence type="ECO:0000256" key="12">
    <source>
        <dbReference type="ARBA" id="ARBA00029354"/>
    </source>
</evidence>
<protein>
    <recommendedName>
        <fullName evidence="13 14">Crossover junction endodeoxyribonuclease RuvC</fullName>
        <ecNumber evidence="13 14">3.1.21.10</ecNumber>
    </recommendedName>
    <alternativeName>
        <fullName evidence="13">Holliday junction nuclease RuvC</fullName>
    </alternativeName>
    <alternativeName>
        <fullName evidence="13">Holliday junction resolvase RuvC</fullName>
    </alternativeName>
</protein>